<dbReference type="EMBL" id="SRLO01000680">
    <property type="protein sequence ID" value="TNN48844.1"/>
    <property type="molecule type" value="Genomic_DNA"/>
</dbReference>
<gene>
    <name evidence="2" type="ORF">EYF80_040968</name>
</gene>
<feature type="compositionally biased region" description="Basic and acidic residues" evidence="1">
    <location>
        <begin position="41"/>
        <end position="50"/>
    </location>
</feature>
<sequence length="85" mass="9350">MKWRCRRRENSGGVGPSSVALDNNSSSTREELDEFIPQPERSAEAGANEKPRFLHGRVSFCSSKKSVQLSTPANTFHLGKTPTST</sequence>
<dbReference type="Proteomes" id="UP000314294">
    <property type="component" value="Unassembled WGS sequence"/>
</dbReference>
<name>A0A4Z2G7R4_9TELE</name>
<dbReference type="AlphaFoldDB" id="A0A4Z2G7R4"/>
<evidence type="ECO:0000313" key="3">
    <source>
        <dbReference type="Proteomes" id="UP000314294"/>
    </source>
</evidence>
<keyword evidence="3" id="KW-1185">Reference proteome</keyword>
<comment type="caution">
    <text evidence="2">The sequence shown here is derived from an EMBL/GenBank/DDBJ whole genome shotgun (WGS) entry which is preliminary data.</text>
</comment>
<evidence type="ECO:0000256" key="1">
    <source>
        <dbReference type="SAM" id="MobiDB-lite"/>
    </source>
</evidence>
<reference evidence="2 3" key="1">
    <citation type="submission" date="2019-03" db="EMBL/GenBank/DDBJ databases">
        <title>First draft genome of Liparis tanakae, snailfish: a comprehensive survey of snailfish specific genes.</title>
        <authorList>
            <person name="Kim W."/>
            <person name="Song I."/>
            <person name="Jeong J.-H."/>
            <person name="Kim D."/>
            <person name="Kim S."/>
            <person name="Ryu S."/>
            <person name="Song J.Y."/>
            <person name="Lee S.K."/>
        </authorList>
    </citation>
    <scope>NUCLEOTIDE SEQUENCE [LARGE SCALE GENOMIC DNA]</scope>
    <source>
        <tissue evidence="2">Muscle</tissue>
    </source>
</reference>
<accession>A0A4Z2G7R4</accession>
<evidence type="ECO:0000313" key="2">
    <source>
        <dbReference type="EMBL" id="TNN48844.1"/>
    </source>
</evidence>
<feature type="region of interest" description="Disordered" evidence="1">
    <location>
        <begin position="1"/>
        <end position="50"/>
    </location>
</feature>
<protein>
    <submittedName>
        <fullName evidence="2">Uncharacterized protein</fullName>
    </submittedName>
</protein>
<proteinExistence type="predicted"/>
<organism evidence="2 3">
    <name type="scientific">Liparis tanakae</name>
    <name type="common">Tanaka's snailfish</name>
    <dbReference type="NCBI Taxonomy" id="230148"/>
    <lineage>
        <taxon>Eukaryota</taxon>
        <taxon>Metazoa</taxon>
        <taxon>Chordata</taxon>
        <taxon>Craniata</taxon>
        <taxon>Vertebrata</taxon>
        <taxon>Euteleostomi</taxon>
        <taxon>Actinopterygii</taxon>
        <taxon>Neopterygii</taxon>
        <taxon>Teleostei</taxon>
        <taxon>Neoteleostei</taxon>
        <taxon>Acanthomorphata</taxon>
        <taxon>Eupercaria</taxon>
        <taxon>Perciformes</taxon>
        <taxon>Cottioidei</taxon>
        <taxon>Cottales</taxon>
        <taxon>Liparidae</taxon>
        <taxon>Liparis</taxon>
    </lineage>
</organism>